<feature type="domain" description="Glycine-rich" evidence="2">
    <location>
        <begin position="65"/>
        <end position="271"/>
    </location>
</feature>
<dbReference type="InterPro" id="IPR049304">
    <property type="entry name" value="Gly_rich_dom"/>
</dbReference>
<organism evidence="3">
    <name type="scientific">freshwater metagenome</name>
    <dbReference type="NCBI Taxonomy" id="449393"/>
    <lineage>
        <taxon>unclassified sequences</taxon>
        <taxon>metagenomes</taxon>
        <taxon>ecological metagenomes</taxon>
    </lineage>
</organism>
<feature type="region of interest" description="Disordered" evidence="1">
    <location>
        <begin position="167"/>
        <end position="187"/>
    </location>
</feature>
<gene>
    <name evidence="3" type="ORF">UFOPK1747_00118</name>
</gene>
<feature type="region of interest" description="Disordered" evidence="1">
    <location>
        <begin position="231"/>
        <end position="265"/>
    </location>
</feature>
<name>A0A6J6EDM6_9ZZZZ</name>
<evidence type="ECO:0000259" key="2">
    <source>
        <dbReference type="Pfam" id="PF21722"/>
    </source>
</evidence>
<reference evidence="3" key="1">
    <citation type="submission" date="2020-05" db="EMBL/GenBank/DDBJ databases">
        <authorList>
            <person name="Chiriac C."/>
            <person name="Salcher M."/>
            <person name="Ghai R."/>
            <person name="Kavagutti S V."/>
        </authorList>
    </citation>
    <scope>NUCLEOTIDE SEQUENCE</scope>
</reference>
<sequence>MLILSILLLSMLKFSPSANAATSGSGICQQTYTLTSGNESVVVTSSGNYCYVVFKNLASAGAAASMYSWTKPSGITSLDVLVIGGGGGGGARHGGGGGGGSFVQATSYPIASGATNINVAVGSGGVAANGSSSYVGSRGGESSFKIGVNGLTAIGGGAGVNGSTSEINGGSGGGSGWSQTSGIATRSTQKTLDGISTLTGIEFGENGDSGVADANSGASFNKDYWAAGGGGGAGGDGKRPSLNGSEYTASNTFPDGDGSNTRGGDGGIGKVSTLISADVATALGMGQVSSGSAYFAGGGGGGIGADGAAGGNGGIGGGGNGTRAIASGGVAGLVSTGGGGGGSGFDDISPVAGDVTNPPGGAGGSGIVVIRYIPPLPAVTASATVSGITTFNQILTSTTGTWNNIPSAYSYQWLRAATSDGTYSAISGATSSTYKLTSSDVGQFIRVAVTASNVGGSTTDTSVATAAIAAATSSTSVSLAAGDLFFRTAKLITATPTVAGRLTFRANNVIIPGCKNLNASANVARNCSYKPNRRGYVTISVTLVPTDAGFSSNLIRTSTFFVFQRSEPR</sequence>
<protein>
    <submittedName>
        <fullName evidence="3">Unannotated protein</fullName>
    </submittedName>
</protein>
<dbReference type="Pfam" id="PF21722">
    <property type="entry name" value="Gly_rich_2"/>
    <property type="match status" value="1"/>
</dbReference>
<evidence type="ECO:0000256" key="1">
    <source>
        <dbReference type="SAM" id="MobiDB-lite"/>
    </source>
</evidence>
<dbReference type="AlphaFoldDB" id="A0A6J6EDM6"/>
<accession>A0A6J6EDM6</accession>
<dbReference type="EMBL" id="CAEZTV010000006">
    <property type="protein sequence ID" value="CAB4573519.1"/>
    <property type="molecule type" value="Genomic_DNA"/>
</dbReference>
<evidence type="ECO:0000313" key="3">
    <source>
        <dbReference type="EMBL" id="CAB4573519.1"/>
    </source>
</evidence>
<dbReference type="Gene3D" id="2.60.40.2700">
    <property type="match status" value="1"/>
</dbReference>
<feature type="compositionally biased region" description="Polar residues" evidence="1">
    <location>
        <begin position="242"/>
        <end position="253"/>
    </location>
</feature>
<proteinExistence type="predicted"/>